<evidence type="ECO:0000256" key="6">
    <source>
        <dbReference type="SAM" id="Phobius"/>
    </source>
</evidence>
<keyword evidence="2" id="KW-0813">Transport</keyword>
<dbReference type="PANTHER" id="PTHR19432:SF35">
    <property type="entry name" value="SOLUTE CARRIER FAMILY 45 MEMBER 3 ISOFORM X1"/>
    <property type="match status" value="1"/>
</dbReference>
<evidence type="ECO:0000256" key="2">
    <source>
        <dbReference type="ARBA" id="ARBA00022448"/>
    </source>
</evidence>
<dbReference type="EMBL" id="BQKE01000001">
    <property type="protein sequence ID" value="GJM60435.1"/>
    <property type="molecule type" value="Genomic_DNA"/>
</dbReference>
<feature type="transmembrane region" description="Helical" evidence="6">
    <location>
        <begin position="85"/>
        <end position="102"/>
    </location>
</feature>
<dbReference type="AlphaFoldDB" id="A0AAN4VX97"/>
<dbReference type="InterPro" id="IPR036259">
    <property type="entry name" value="MFS_trans_sf"/>
</dbReference>
<dbReference type="PROSITE" id="PS50850">
    <property type="entry name" value="MFS"/>
    <property type="match status" value="1"/>
</dbReference>
<keyword evidence="8" id="KW-0762">Sugar transport</keyword>
<feature type="transmembrane region" description="Helical" evidence="6">
    <location>
        <begin position="328"/>
        <end position="347"/>
    </location>
</feature>
<keyword evidence="3 6" id="KW-0812">Transmembrane</keyword>
<evidence type="ECO:0000313" key="9">
    <source>
        <dbReference type="Proteomes" id="UP001310022"/>
    </source>
</evidence>
<dbReference type="RefSeq" id="WP_338236184.1">
    <property type="nucleotide sequence ID" value="NZ_BQKE01000001.1"/>
</dbReference>
<protein>
    <submittedName>
        <fullName evidence="8">Sugar transporter</fullName>
    </submittedName>
</protein>
<evidence type="ECO:0000256" key="5">
    <source>
        <dbReference type="ARBA" id="ARBA00023136"/>
    </source>
</evidence>
<feature type="transmembrane region" description="Helical" evidence="6">
    <location>
        <begin position="195"/>
        <end position="213"/>
    </location>
</feature>
<feature type="transmembrane region" description="Helical" evidence="6">
    <location>
        <begin position="114"/>
        <end position="132"/>
    </location>
</feature>
<accession>A0AAN4VX97</accession>
<dbReference type="InterPro" id="IPR020846">
    <property type="entry name" value="MFS_dom"/>
</dbReference>
<feature type="transmembrane region" description="Helical" evidence="6">
    <location>
        <begin position="353"/>
        <end position="374"/>
    </location>
</feature>
<dbReference type="PANTHER" id="PTHR19432">
    <property type="entry name" value="SUGAR TRANSPORTER"/>
    <property type="match status" value="1"/>
</dbReference>
<comment type="subcellular location">
    <subcellularLocation>
        <location evidence="1">Membrane</location>
        <topology evidence="1">Multi-pass membrane protein</topology>
    </subcellularLocation>
</comment>
<evidence type="ECO:0000313" key="8">
    <source>
        <dbReference type="EMBL" id="GJM60435.1"/>
    </source>
</evidence>
<feature type="domain" description="Major facilitator superfamily (MFS) profile" evidence="7">
    <location>
        <begin position="251"/>
        <end position="440"/>
    </location>
</feature>
<keyword evidence="4 6" id="KW-1133">Transmembrane helix</keyword>
<dbReference type="Gene3D" id="1.20.1250.20">
    <property type="entry name" value="MFS general substrate transporter like domains"/>
    <property type="match status" value="2"/>
</dbReference>
<reference evidence="8 9" key="1">
    <citation type="submission" date="2021-12" db="EMBL/GenBank/DDBJ databases">
        <title>Genome sequencing of bacteria with rrn-lacking chromosome and rrn-plasmid.</title>
        <authorList>
            <person name="Anda M."/>
            <person name="Iwasaki W."/>
        </authorList>
    </citation>
    <scope>NUCLEOTIDE SEQUENCE [LARGE SCALE GENOMIC DNA]</scope>
    <source>
        <strain evidence="8 9">NBRC 15940</strain>
    </source>
</reference>
<feature type="transmembrane region" description="Helical" evidence="6">
    <location>
        <begin position="12"/>
        <end position="28"/>
    </location>
</feature>
<comment type="caution">
    <text evidence="8">The sequence shown here is derived from an EMBL/GenBank/DDBJ whole genome shotgun (WGS) entry which is preliminary data.</text>
</comment>
<keyword evidence="9" id="KW-1185">Reference proteome</keyword>
<evidence type="ECO:0000256" key="1">
    <source>
        <dbReference type="ARBA" id="ARBA00004141"/>
    </source>
</evidence>
<gene>
    <name evidence="8" type="ORF">PEDI_09870</name>
</gene>
<sequence length="440" mass="48171">MRQQPKLSFWQMWNVSFGFLGVQFGFALQNGNVSRILQALGADVHHLGFFWLAAPIAGIIIQPIIGGASDRSWIQYLPGRRGRRIPFILAGAIAATIAMFLMPNSEFFTTLMPAMFFGATMLLIMDASFNITMQPFRALVGDMVPKNQRDKGYAIQSFLINTGAVVGSLLPFILTAVGVANEPLPGEKVAPSVTWSFYIGGSALILSVLWTSLRTKEYTPEEYFEYHPIEEKPKEAKKDSFIDLLKNMPKPMIQLALVQFFSWVAFYMMWVYSTPAVAEHVWGATDPQSLEYNEAGNWVGVLFGAYSLFAALFSIVMAQLVEKFGRKTVYAFALVLGGIGLASFPYVTDKYMLIVSMAGVGIAWAAILSMPFAILSEVLPADKMGVYMGIFNFTIAGPQILAGLMGATIANALGAPIWIIFVAGICLLLGALSVGLVKQK</sequence>
<feature type="transmembrane region" description="Helical" evidence="6">
    <location>
        <begin position="153"/>
        <end position="175"/>
    </location>
</feature>
<evidence type="ECO:0000259" key="7">
    <source>
        <dbReference type="PROSITE" id="PS50850"/>
    </source>
</evidence>
<feature type="transmembrane region" description="Helical" evidence="6">
    <location>
        <begin position="48"/>
        <end position="65"/>
    </location>
</feature>
<dbReference type="PROSITE" id="PS00216">
    <property type="entry name" value="SUGAR_TRANSPORT_1"/>
    <property type="match status" value="1"/>
</dbReference>
<dbReference type="SUPFAM" id="SSF103473">
    <property type="entry name" value="MFS general substrate transporter"/>
    <property type="match status" value="1"/>
</dbReference>
<feature type="transmembrane region" description="Helical" evidence="6">
    <location>
        <begin position="298"/>
        <end position="321"/>
    </location>
</feature>
<proteinExistence type="predicted"/>
<evidence type="ECO:0000256" key="4">
    <source>
        <dbReference type="ARBA" id="ARBA00022989"/>
    </source>
</evidence>
<dbReference type="Pfam" id="PF13347">
    <property type="entry name" value="MFS_2"/>
    <property type="match status" value="1"/>
</dbReference>
<name>A0AAN4VX97_9BACT</name>
<feature type="transmembrane region" description="Helical" evidence="6">
    <location>
        <begin position="255"/>
        <end position="278"/>
    </location>
</feature>
<dbReference type="InterPro" id="IPR005829">
    <property type="entry name" value="Sugar_transporter_CS"/>
</dbReference>
<dbReference type="GO" id="GO:0016020">
    <property type="term" value="C:membrane"/>
    <property type="evidence" value="ECO:0007669"/>
    <property type="project" value="UniProtKB-SubCell"/>
</dbReference>
<feature type="transmembrane region" description="Helical" evidence="6">
    <location>
        <begin position="386"/>
        <end position="409"/>
    </location>
</feature>
<evidence type="ECO:0000256" key="3">
    <source>
        <dbReference type="ARBA" id="ARBA00022692"/>
    </source>
</evidence>
<organism evidence="8 9">
    <name type="scientific">Persicobacter diffluens</name>
    <dbReference type="NCBI Taxonomy" id="981"/>
    <lineage>
        <taxon>Bacteria</taxon>
        <taxon>Pseudomonadati</taxon>
        <taxon>Bacteroidota</taxon>
        <taxon>Cytophagia</taxon>
        <taxon>Cytophagales</taxon>
        <taxon>Persicobacteraceae</taxon>
        <taxon>Persicobacter</taxon>
    </lineage>
</organism>
<dbReference type="Proteomes" id="UP001310022">
    <property type="component" value="Unassembled WGS sequence"/>
</dbReference>
<dbReference type="GO" id="GO:0022857">
    <property type="term" value="F:transmembrane transporter activity"/>
    <property type="evidence" value="ECO:0007669"/>
    <property type="project" value="InterPro"/>
</dbReference>
<keyword evidence="5 6" id="KW-0472">Membrane</keyword>
<feature type="transmembrane region" description="Helical" evidence="6">
    <location>
        <begin position="415"/>
        <end position="437"/>
    </location>
</feature>